<accession>A0AAQ4DZR5</accession>
<evidence type="ECO:0000313" key="8">
    <source>
        <dbReference type="EMBL" id="KAK8767955.1"/>
    </source>
</evidence>
<dbReference type="InterPro" id="IPR050089">
    <property type="entry name" value="SAICAR_synthetase"/>
</dbReference>
<dbReference type="GO" id="GO:0006189">
    <property type="term" value="P:'de novo' IMP biosynthetic process"/>
    <property type="evidence" value="ECO:0007669"/>
    <property type="project" value="TreeGrafter"/>
</dbReference>
<protein>
    <recommendedName>
        <fullName evidence="2">phosphoribosylaminoimidazolesuccinocarboxamide synthase</fullName>
        <ecNumber evidence="2">6.3.2.6</ecNumber>
    </recommendedName>
</protein>
<keyword evidence="5" id="KW-0658">Purine biosynthesis</keyword>
<dbReference type="EC" id="6.3.2.6" evidence="2"/>
<reference evidence="8 9" key="1">
    <citation type="journal article" date="2023" name="Arcadia Sci">
        <title>De novo assembly of a long-read Amblyomma americanum tick genome.</title>
        <authorList>
            <person name="Chou S."/>
            <person name="Poskanzer K.E."/>
            <person name="Rollins M."/>
            <person name="Thuy-Boun P.S."/>
        </authorList>
    </citation>
    <scope>NUCLEOTIDE SEQUENCE [LARGE SCALE GENOMIC DNA]</scope>
    <source>
        <strain evidence="8">F_SG_1</strain>
        <tissue evidence="8">Salivary glands</tissue>
    </source>
</reference>
<dbReference type="GO" id="GO:0004639">
    <property type="term" value="F:phosphoribosylaminoimidazolesuccinocarboxamide synthase activity"/>
    <property type="evidence" value="ECO:0007669"/>
    <property type="project" value="UniProtKB-EC"/>
</dbReference>
<evidence type="ECO:0000256" key="4">
    <source>
        <dbReference type="ARBA" id="ARBA00022741"/>
    </source>
</evidence>
<feature type="domain" description="SAICAR synthetase/ADE2 N-terminal" evidence="7">
    <location>
        <begin position="38"/>
        <end position="95"/>
    </location>
</feature>
<dbReference type="PANTHER" id="PTHR43599:SF3">
    <property type="entry name" value="SI:DKEY-6E2.2"/>
    <property type="match status" value="1"/>
</dbReference>
<evidence type="ECO:0000256" key="5">
    <source>
        <dbReference type="ARBA" id="ARBA00022755"/>
    </source>
</evidence>
<dbReference type="GO" id="GO:0005524">
    <property type="term" value="F:ATP binding"/>
    <property type="evidence" value="ECO:0007669"/>
    <property type="project" value="UniProtKB-KW"/>
</dbReference>
<dbReference type="GO" id="GO:0005829">
    <property type="term" value="C:cytosol"/>
    <property type="evidence" value="ECO:0007669"/>
    <property type="project" value="TreeGrafter"/>
</dbReference>
<dbReference type="InterPro" id="IPR028923">
    <property type="entry name" value="SAICAR_synt/ADE2_N"/>
</dbReference>
<organism evidence="8 9">
    <name type="scientific">Amblyomma americanum</name>
    <name type="common">Lone star tick</name>
    <dbReference type="NCBI Taxonomy" id="6943"/>
    <lineage>
        <taxon>Eukaryota</taxon>
        <taxon>Metazoa</taxon>
        <taxon>Ecdysozoa</taxon>
        <taxon>Arthropoda</taxon>
        <taxon>Chelicerata</taxon>
        <taxon>Arachnida</taxon>
        <taxon>Acari</taxon>
        <taxon>Parasitiformes</taxon>
        <taxon>Ixodida</taxon>
        <taxon>Ixodoidea</taxon>
        <taxon>Ixodidae</taxon>
        <taxon>Amblyomminae</taxon>
        <taxon>Amblyomma</taxon>
    </lineage>
</organism>
<dbReference type="Pfam" id="PF01259">
    <property type="entry name" value="SAICAR_synt"/>
    <property type="match status" value="1"/>
</dbReference>
<evidence type="ECO:0000256" key="6">
    <source>
        <dbReference type="ARBA" id="ARBA00022840"/>
    </source>
</evidence>
<dbReference type="SUPFAM" id="SSF56104">
    <property type="entry name" value="SAICAR synthase-like"/>
    <property type="match status" value="1"/>
</dbReference>
<evidence type="ECO:0000256" key="2">
    <source>
        <dbReference type="ARBA" id="ARBA00012217"/>
    </source>
</evidence>
<dbReference type="EMBL" id="JARKHS020024728">
    <property type="protein sequence ID" value="KAK8767955.1"/>
    <property type="molecule type" value="Genomic_DNA"/>
</dbReference>
<evidence type="ECO:0000313" key="9">
    <source>
        <dbReference type="Proteomes" id="UP001321473"/>
    </source>
</evidence>
<evidence type="ECO:0000259" key="7">
    <source>
        <dbReference type="Pfam" id="PF01259"/>
    </source>
</evidence>
<proteinExistence type="predicted"/>
<evidence type="ECO:0000256" key="3">
    <source>
        <dbReference type="ARBA" id="ARBA00022598"/>
    </source>
</evidence>
<dbReference type="PANTHER" id="PTHR43599">
    <property type="entry name" value="MULTIFUNCTIONAL PROTEIN ADE2"/>
    <property type="match status" value="1"/>
</dbReference>
<dbReference type="AlphaFoldDB" id="A0AAQ4DZR5"/>
<gene>
    <name evidence="8" type="ORF">V5799_005264</name>
</gene>
<name>A0AAQ4DZR5_AMBAM</name>
<feature type="non-terminal residue" evidence="8">
    <location>
        <position position="96"/>
    </location>
</feature>
<keyword evidence="4" id="KW-0547">Nucleotide-binding</keyword>
<keyword evidence="9" id="KW-1185">Reference proteome</keyword>
<dbReference type="Gene3D" id="3.30.200.20">
    <property type="entry name" value="Phosphorylase Kinase, domain 1"/>
    <property type="match status" value="1"/>
</dbReference>
<comment type="caution">
    <text evidence="8">The sequence shown here is derived from an EMBL/GenBank/DDBJ whole genome shotgun (WGS) entry which is preliminary data.</text>
</comment>
<sequence>MEDRKNTYEVKPEDNEDKAGVKNIVNMELCGLRLGNKVIEGKTKIVYELPDQPGNVVLVSKDRITAGDGARAHDLQGKAAISNATAASIFTLLNNA</sequence>
<keyword evidence="6" id="KW-0067">ATP-binding</keyword>
<evidence type="ECO:0000256" key="1">
    <source>
        <dbReference type="ARBA" id="ARBA00004672"/>
    </source>
</evidence>
<dbReference type="Proteomes" id="UP001321473">
    <property type="component" value="Unassembled WGS sequence"/>
</dbReference>
<keyword evidence="3" id="KW-0436">Ligase</keyword>
<comment type="pathway">
    <text evidence="1">Purine metabolism; IMP biosynthesis via de novo pathway; 5-amino-1-(5-phospho-D-ribosyl)imidazole-4-carboxamide from 5-amino-1-(5-phospho-D-ribosyl)imidazole-4-carboxylate: step 1/2.</text>
</comment>